<sequence length="49" mass="5634">MFRIRALKLENNITESEASQVLEIAQLISQIEIMNERGCEPSHSLRFTS</sequence>
<accession>A0ABM8W5N9</accession>
<evidence type="ECO:0000313" key="2">
    <source>
        <dbReference type="Proteomes" id="UP000789901"/>
    </source>
</evidence>
<keyword evidence="2" id="KW-1185">Reference proteome</keyword>
<protein>
    <submittedName>
        <fullName evidence="1">40228_t:CDS:1</fullName>
    </submittedName>
</protein>
<proteinExistence type="predicted"/>
<evidence type="ECO:0000313" key="1">
    <source>
        <dbReference type="EMBL" id="CAG8531891.1"/>
    </source>
</evidence>
<dbReference type="EMBL" id="CAJVQB010001345">
    <property type="protein sequence ID" value="CAG8531891.1"/>
    <property type="molecule type" value="Genomic_DNA"/>
</dbReference>
<name>A0ABM8W5N9_GIGMA</name>
<comment type="caution">
    <text evidence="1">The sequence shown here is derived from an EMBL/GenBank/DDBJ whole genome shotgun (WGS) entry which is preliminary data.</text>
</comment>
<gene>
    <name evidence="1" type="ORF">GMARGA_LOCUS3662</name>
</gene>
<reference evidence="1 2" key="1">
    <citation type="submission" date="2021-06" db="EMBL/GenBank/DDBJ databases">
        <authorList>
            <person name="Kallberg Y."/>
            <person name="Tangrot J."/>
            <person name="Rosling A."/>
        </authorList>
    </citation>
    <scope>NUCLEOTIDE SEQUENCE [LARGE SCALE GENOMIC DNA]</scope>
    <source>
        <strain evidence="1 2">120-4 pot B 10/14</strain>
    </source>
</reference>
<dbReference type="Proteomes" id="UP000789901">
    <property type="component" value="Unassembled WGS sequence"/>
</dbReference>
<organism evidence="1 2">
    <name type="scientific">Gigaspora margarita</name>
    <dbReference type="NCBI Taxonomy" id="4874"/>
    <lineage>
        <taxon>Eukaryota</taxon>
        <taxon>Fungi</taxon>
        <taxon>Fungi incertae sedis</taxon>
        <taxon>Mucoromycota</taxon>
        <taxon>Glomeromycotina</taxon>
        <taxon>Glomeromycetes</taxon>
        <taxon>Diversisporales</taxon>
        <taxon>Gigasporaceae</taxon>
        <taxon>Gigaspora</taxon>
    </lineage>
</organism>